<reference evidence="16" key="1">
    <citation type="journal article" date="2020" name="mSystems">
        <title>Genome- and Community-Level Interaction Insights into Carbon Utilization and Element Cycling Functions of Hydrothermarchaeota in Hydrothermal Sediment.</title>
        <authorList>
            <person name="Zhou Z."/>
            <person name="Liu Y."/>
            <person name="Xu W."/>
            <person name="Pan J."/>
            <person name="Luo Z.H."/>
            <person name="Li M."/>
        </authorList>
    </citation>
    <scope>NUCLEOTIDE SEQUENCE [LARGE SCALE GENOMIC DNA]</scope>
    <source>
        <strain evidence="16">SpSt-788</strain>
    </source>
</reference>
<feature type="transmembrane region" description="Helical" evidence="13">
    <location>
        <begin position="33"/>
        <end position="54"/>
    </location>
</feature>
<comment type="similarity">
    <text evidence="2">Belongs to the MotA family.</text>
</comment>
<keyword evidence="11" id="KW-0406">Ion transport</keyword>
<evidence type="ECO:0000259" key="15">
    <source>
        <dbReference type="Pfam" id="PF20560"/>
    </source>
</evidence>
<keyword evidence="16" id="KW-0969">Cilium</keyword>
<dbReference type="InterPro" id="IPR047055">
    <property type="entry name" value="MotA-like"/>
</dbReference>
<keyword evidence="12 13" id="KW-0472">Membrane</keyword>
<dbReference type="Pfam" id="PF20560">
    <property type="entry name" value="MotA_N"/>
    <property type="match status" value="1"/>
</dbReference>
<evidence type="ECO:0000256" key="1">
    <source>
        <dbReference type="ARBA" id="ARBA00004429"/>
    </source>
</evidence>
<evidence type="ECO:0000256" key="8">
    <source>
        <dbReference type="ARBA" id="ARBA00022779"/>
    </source>
</evidence>
<feature type="domain" description="Motility protein A N-terminal" evidence="15">
    <location>
        <begin position="4"/>
        <end position="94"/>
    </location>
</feature>
<keyword evidence="6" id="KW-0997">Cell inner membrane</keyword>
<feature type="transmembrane region" description="Helical" evidence="13">
    <location>
        <begin position="199"/>
        <end position="221"/>
    </location>
</feature>
<evidence type="ECO:0000256" key="4">
    <source>
        <dbReference type="ARBA" id="ARBA00022475"/>
    </source>
</evidence>
<proteinExistence type="inferred from homology"/>
<evidence type="ECO:0000256" key="7">
    <source>
        <dbReference type="ARBA" id="ARBA00022692"/>
    </source>
</evidence>
<gene>
    <name evidence="16" type="primary">motA</name>
    <name evidence="16" type="ORF">ENV75_03615</name>
</gene>
<evidence type="ECO:0000256" key="3">
    <source>
        <dbReference type="ARBA" id="ARBA00022448"/>
    </source>
</evidence>
<dbReference type="GO" id="GO:0006935">
    <property type="term" value="P:chemotaxis"/>
    <property type="evidence" value="ECO:0007669"/>
    <property type="project" value="UniProtKB-KW"/>
</dbReference>
<dbReference type="PROSITE" id="PS01307">
    <property type="entry name" value="MOTA"/>
    <property type="match status" value="1"/>
</dbReference>
<dbReference type="EMBL" id="DTHO01000036">
    <property type="protein sequence ID" value="HGG99525.1"/>
    <property type="molecule type" value="Genomic_DNA"/>
</dbReference>
<comment type="subcellular location">
    <subcellularLocation>
        <location evidence="1">Cell inner membrane</location>
        <topology evidence="1">Multi-pass membrane protein</topology>
    </subcellularLocation>
</comment>
<keyword evidence="10 13" id="KW-1133">Transmembrane helix</keyword>
<keyword evidence="8" id="KW-0283">Flagellar rotation</keyword>
<dbReference type="PANTHER" id="PTHR30433">
    <property type="entry name" value="CHEMOTAXIS PROTEIN MOTA"/>
    <property type="match status" value="1"/>
</dbReference>
<evidence type="ECO:0000256" key="5">
    <source>
        <dbReference type="ARBA" id="ARBA00022500"/>
    </source>
</evidence>
<feature type="domain" description="MotA/TolQ/ExbB proton channel" evidence="14">
    <location>
        <begin position="122"/>
        <end position="238"/>
    </location>
</feature>
<evidence type="ECO:0000256" key="10">
    <source>
        <dbReference type="ARBA" id="ARBA00022989"/>
    </source>
</evidence>
<dbReference type="Pfam" id="PF01618">
    <property type="entry name" value="MotA_ExbB"/>
    <property type="match status" value="1"/>
</dbReference>
<keyword evidence="5" id="KW-0145">Chemotaxis</keyword>
<feature type="transmembrane region" description="Helical" evidence="13">
    <location>
        <begin position="166"/>
        <end position="187"/>
    </location>
</feature>
<evidence type="ECO:0000313" key="16">
    <source>
        <dbReference type="EMBL" id="HGG99525.1"/>
    </source>
</evidence>
<keyword evidence="9" id="KW-0375">Hydrogen ion transport</keyword>
<comment type="caution">
    <text evidence="16">The sequence shown here is derived from an EMBL/GenBank/DDBJ whole genome shotgun (WGS) entry which is preliminary data.</text>
</comment>
<evidence type="ECO:0000256" key="11">
    <source>
        <dbReference type="ARBA" id="ARBA00023065"/>
    </source>
</evidence>
<organism evidence="16">
    <name type="scientific">Thermodesulfovibrio aggregans</name>
    <dbReference type="NCBI Taxonomy" id="86166"/>
    <lineage>
        <taxon>Bacteria</taxon>
        <taxon>Pseudomonadati</taxon>
        <taxon>Nitrospirota</taxon>
        <taxon>Thermodesulfovibrionia</taxon>
        <taxon>Thermodesulfovibrionales</taxon>
        <taxon>Thermodesulfovibrionaceae</taxon>
        <taxon>Thermodesulfovibrio</taxon>
    </lineage>
</organism>
<keyword evidence="16" id="KW-0966">Cell projection</keyword>
<sequence length="296" mass="32103">MFVIIGGLVVLGSIVSGYLLEKGNLSVLFQPAEVLIIFGAATGALVIASPPYVLKGVIKGIISTITGGKGYSKKDYMETLLLLSELLTKIRKEGLISIEQDIEEPENSAILSRYPEFMKNHHAMRFLTDTLRTVMTTTVSPYELESILDNEIDTLHEVESKPVKNLLNIADSLPGLGIVAAVLGVVLTMGKMKEPPEVIGHSVGAALVGTFMGVLMCYGFVGPLARRLEANVNHEREYLNVIKSALVAFVSGAAPQIAIEFARRSIPHHLRPTFHELEEEVRALKAKPVAETVTSS</sequence>
<evidence type="ECO:0000256" key="12">
    <source>
        <dbReference type="ARBA" id="ARBA00023136"/>
    </source>
</evidence>
<evidence type="ECO:0000259" key="14">
    <source>
        <dbReference type="Pfam" id="PF01618"/>
    </source>
</evidence>
<dbReference type="GO" id="GO:1902600">
    <property type="term" value="P:proton transmembrane transport"/>
    <property type="evidence" value="ECO:0007669"/>
    <property type="project" value="UniProtKB-KW"/>
</dbReference>
<dbReference type="NCBIfam" id="TIGR03818">
    <property type="entry name" value="MotA1"/>
    <property type="match status" value="1"/>
</dbReference>
<keyword evidence="3" id="KW-0813">Transport</keyword>
<keyword evidence="7 13" id="KW-0812">Transmembrane</keyword>
<evidence type="ECO:0000256" key="2">
    <source>
        <dbReference type="ARBA" id="ARBA00008038"/>
    </source>
</evidence>
<dbReference type="PANTHER" id="PTHR30433:SF4">
    <property type="entry name" value="MOTILITY PROTEIN A"/>
    <property type="match status" value="1"/>
</dbReference>
<accession>A0A7C4ELF1</accession>
<keyword evidence="4" id="KW-1003">Cell membrane</keyword>
<dbReference type="GO" id="GO:0005886">
    <property type="term" value="C:plasma membrane"/>
    <property type="evidence" value="ECO:0007669"/>
    <property type="project" value="UniProtKB-SubCell"/>
</dbReference>
<evidence type="ECO:0000256" key="9">
    <source>
        <dbReference type="ARBA" id="ARBA00022781"/>
    </source>
</evidence>
<dbReference type="GO" id="GO:0071978">
    <property type="term" value="P:bacterial-type flagellum-dependent swarming motility"/>
    <property type="evidence" value="ECO:0007669"/>
    <property type="project" value="InterPro"/>
</dbReference>
<dbReference type="InterPro" id="IPR000540">
    <property type="entry name" value="Flag_MotA_CS"/>
</dbReference>
<name>A0A7C4ELF1_9BACT</name>
<evidence type="ECO:0000256" key="13">
    <source>
        <dbReference type="SAM" id="Phobius"/>
    </source>
</evidence>
<dbReference type="InterPro" id="IPR046786">
    <property type="entry name" value="MotA_N"/>
</dbReference>
<protein>
    <submittedName>
        <fullName evidence="16">Flagellar motor stator protein MotA</fullName>
    </submittedName>
</protein>
<keyword evidence="16" id="KW-0282">Flagellum</keyword>
<dbReference type="InterPro" id="IPR022522">
    <property type="entry name" value="Flagellar_motor_stator_MotA"/>
</dbReference>
<dbReference type="AlphaFoldDB" id="A0A7C4ELF1"/>
<dbReference type="InterPro" id="IPR002898">
    <property type="entry name" value="MotA_ExbB_proton_chnl"/>
</dbReference>
<evidence type="ECO:0000256" key="6">
    <source>
        <dbReference type="ARBA" id="ARBA00022519"/>
    </source>
</evidence>